<dbReference type="InterPro" id="IPR015919">
    <property type="entry name" value="Cadherin-like_sf"/>
</dbReference>
<feature type="region of interest" description="Disordered" evidence="1">
    <location>
        <begin position="2451"/>
        <end position="2476"/>
    </location>
</feature>
<accession>A0A5C1DK69</accession>
<feature type="compositionally biased region" description="Low complexity" evidence="1">
    <location>
        <begin position="2451"/>
        <end position="2464"/>
    </location>
</feature>
<dbReference type="Pfam" id="PF14252">
    <property type="entry name" value="DUF4347"/>
    <property type="match status" value="1"/>
</dbReference>
<protein>
    <submittedName>
        <fullName evidence="3">DUF4347 domain-containing protein</fullName>
    </submittedName>
</protein>
<dbReference type="EMBL" id="CP043473">
    <property type="protein sequence ID" value="QEL57010.1"/>
    <property type="molecule type" value="Genomic_DNA"/>
</dbReference>
<dbReference type="Gene3D" id="2.60.40.10">
    <property type="entry name" value="Immunoglobulins"/>
    <property type="match status" value="10"/>
</dbReference>
<evidence type="ECO:0000313" key="3">
    <source>
        <dbReference type="EMBL" id="QEL57010.1"/>
    </source>
</evidence>
<evidence type="ECO:0000256" key="1">
    <source>
        <dbReference type="SAM" id="MobiDB-lite"/>
    </source>
</evidence>
<feature type="region of interest" description="Disordered" evidence="1">
    <location>
        <begin position="3341"/>
        <end position="3379"/>
    </location>
</feature>
<feature type="region of interest" description="Disordered" evidence="1">
    <location>
        <begin position="2959"/>
        <end position="2986"/>
    </location>
</feature>
<feature type="region of interest" description="Disordered" evidence="1">
    <location>
        <begin position="2551"/>
        <end position="2577"/>
    </location>
</feature>
<dbReference type="GO" id="GO:0016020">
    <property type="term" value="C:membrane"/>
    <property type="evidence" value="ECO:0007669"/>
    <property type="project" value="InterPro"/>
</dbReference>
<feature type="compositionally biased region" description="Polar residues" evidence="1">
    <location>
        <begin position="3345"/>
        <end position="3369"/>
    </location>
</feature>
<dbReference type="NCBIfam" id="NF033510">
    <property type="entry name" value="Ca_tandemer"/>
    <property type="match status" value="9"/>
</dbReference>
<proteinExistence type="predicted"/>
<evidence type="ECO:0000259" key="2">
    <source>
        <dbReference type="SMART" id="SM00736"/>
    </source>
</evidence>
<feature type="compositionally biased region" description="Low complexity" evidence="1">
    <location>
        <begin position="2859"/>
        <end position="2871"/>
    </location>
</feature>
<keyword evidence="4" id="KW-1185">Reference proteome</keyword>
<dbReference type="Proteomes" id="UP000322079">
    <property type="component" value="Chromosome"/>
</dbReference>
<feature type="domain" description="Dystroglycan-type cadherin-like" evidence="2">
    <location>
        <begin position="3262"/>
        <end position="3363"/>
    </location>
</feature>
<feature type="region of interest" description="Disordered" evidence="1">
    <location>
        <begin position="2757"/>
        <end position="2781"/>
    </location>
</feature>
<dbReference type="InterPro" id="IPR006644">
    <property type="entry name" value="Cadg"/>
</dbReference>
<feature type="compositionally biased region" description="Polar residues" evidence="1">
    <location>
        <begin position="2566"/>
        <end position="2577"/>
    </location>
</feature>
<organism evidence="3 4">
    <name type="scientific">Chromobacterium paludis</name>
    <dbReference type="NCBI Taxonomy" id="2605945"/>
    <lineage>
        <taxon>Bacteria</taxon>
        <taxon>Pseudomonadati</taxon>
        <taxon>Pseudomonadota</taxon>
        <taxon>Betaproteobacteria</taxon>
        <taxon>Neisseriales</taxon>
        <taxon>Chromobacteriaceae</taxon>
        <taxon>Chromobacterium</taxon>
    </lineage>
</organism>
<dbReference type="InterPro" id="IPR025592">
    <property type="entry name" value="DUF4347"/>
</dbReference>
<feature type="compositionally biased region" description="Low complexity" evidence="1">
    <location>
        <begin position="2551"/>
        <end position="2565"/>
    </location>
</feature>
<feature type="region of interest" description="Disordered" evidence="1">
    <location>
        <begin position="58"/>
        <end position="83"/>
    </location>
</feature>
<feature type="compositionally biased region" description="Polar residues" evidence="1">
    <location>
        <begin position="2872"/>
        <end position="2883"/>
    </location>
</feature>
<dbReference type="InterPro" id="IPR013783">
    <property type="entry name" value="Ig-like_fold"/>
</dbReference>
<feature type="compositionally biased region" description="Low complexity" evidence="1">
    <location>
        <begin position="2959"/>
        <end position="2973"/>
    </location>
</feature>
<gene>
    <name evidence="3" type="ORF">FYK34_16310</name>
</gene>
<dbReference type="GO" id="GO:0005509">
    <property type="term" value="F:calcium ion binding"/>
    <property type="evidence" value="ECO:0007669"/>
    <property type="project" value="InterPro"/>
</dbReference>
<dbReference type="SUPFAM" id="SSF49313">
    <property type="entry name" value="Cadherin-like"/>
    <property type="match status" value="1"/>
</dbReference>
<feature type="compositionally biased region" description="Low complexity" evidence="1">
    <location>
        <begin position="2757"/>
        <end position="2769"/>
    </location>
</feature>
<dbReference type="SMART" id="SM00736">
    <property type="entry name" value="CADG"/>
    <property type="match status" value="1"/>
</dbReference>
<dbReference type="Pfam" id="PF19077">
    <property type="entry name" value="Big_13"/>
    <property type="match status" value="10"/>
</dbReference>
<dbReference type="PANTHER" id="PTHR14139">
    <property type="entry name" value="CALSYNTENIN"/>
    <property type="match status" value="1"/>
</dbReference>
<feature type="compositionally biased region" description="Polar residues" evidence="1">
    <location>
        <begin position="2465"/>
        <end position="2476"/>
    </location>
</feature>
<dbReference type="KEGG" id="chrm:FYK34_16310"/>
<feature type="compositionally biased region" description="Polar residues" evidence="1">
    <location>
        <begin position="2669"/>
        <end position="2679"/>
    </location>
</feature>
<feature type="region of interest" description="Disordered" evidence="1">
    <location>
        <begin position="2651"/>
        <end position="2679"/>
    </location>
</feature>
<feature type="region of interest" description="Disordered" evidence="1">
    <location>
        <begin position="2859"/>
        <end position="2883"/>
    </location>
</feature>
<evidence type="ECO:0000313" key="4">
    <source>
        <dbReference type="Proteomes" id="UP000322079"/>
    </source>
</evidence>
<dbReference type="InterPro" id="IPR044016">
    <property type="entry name" value="Big_13"/>
</dbReference>
<feature type="compositionally biased region" description="Polar residues" evidence="1">
    <location>
        <begin position="2770"/>
        <end position="2781"/>
    </location>
</feature>
<reference evidence="3 4" key="1">
    <citation type="submission" date="2019-08" db="EMBL/GenBank/DDBJ databases">
        <title>Chromobacterium paludis, a novel bacterium isolated from a Maryland marsh pond.</title>
        <authorList>
            <person name="Blackburn M.B."/>
            <person name="Gundersen-Rindal D.E."/>
        </authorList>
    </citation>
    <scope>NUCLEOTIDE SEQUENCE [LARGE SCALE GENOMIC DNA]</scope>
    <source>
        <strain evidence="4">IIBBL 257-1</strain>
    </source>
</reference>
<feature type="compositionally biased region" description="Low complexity" evidence="1">
    <location>
        <begin position="2651"/>
        <end position="2668"/>
    </location>
</feature>
<dbReference type="PANTHER" id="PTHR14139:SF2">
    <property type="entry name" value="CALSYNTENIN-1"/>
    <property type="match status" value="1"/>
</dbReference>
<feature type="compositionally biased region" description="Low complexity" evidence="1">
    <location>
        <begin position="69"/>
        <end position="83"/>
    </location>
</feature>
<name>A0A5C1DK69_9NEIS</name>
<feature type="compositionally biased region" description="Polar residues" evidence="1">
    <location>
        <begin position="2974"/>
        <end position="2986"/>
    </location>
</feature>
<sequence length="3409" mass="335199">MAWWKTAKRQQSPRAAANRLFLQALEPRMMYDGAVAATVAHAVQHIGVMHEVLDASAQPRHGEAAHPQAVASATPPAASEAAPSAVVQRDTGPHANAANAPQVVFIESNVANYQSLISQLSSKYQVVILDSSKDGLAQIAQWAQSHSGYGAIHIISHGQENDLQLGTTELTTANVASHQAELAAIGQALQPGGDILLYGCDVAAGTDGAALVNAIARESGRATAASTDATGAASLGGDWTLEYATGKLHVAALDLPGYHGLLTQPTSGTTSFDSLDGSTTVVPTGNATLTVSNYLGWNFTMNMNSNSDGQNEMIIVEKDGSSSTETVDALSNGVKQINYFSVKPNDGSLFTLNSITVVINGYDSTFNGGTMQLVGYLNGSAVAGATLSQSVSDIDNDGSPVTFSVSSNSNFVGIDSFRVIAANGHNVTGLVGIGAINATNFHFPGPTLTASGGSSAYSSGTGTAVTVDGSMSLSDTAASTQTSATVSITGNFHSAEDTLAFTNDGSTMGNISGSYNSGTGVLTLTSSGSTATNAQWQAALRAVTYQDTSLSPNTSTRTISFAITDASSNTSSTVTKTVSVAADSAPVISNLNGDSNTYYAGGSAASLDTGTAATVSDSDTTSFNGGNVTAHFSANGQSGEDVLGISTAGTVTLSSGTSVGSTVSVGGVAIGTIATNGDGVSGHDLIVTLNSNATASRVGTLVTALTYSDSAMGIPNTSTRTIQVTVNDGRGATSSASSVTMAVSAAPVLADGGGSAAFTAGDNATSTPVAVDSAITVTDNASSTLASGTVSITGNFHSSEDVLAFTNDGSTMGNISGSYNSGTGVLTLTSAGGTATLAQWQAALRSVTYTDSAVTPNTATRTVSFQVTDGSSNSSAVLTRTVTVAATDQTPLTTTSGGSAAFTAGDNATSTPVAVDSGLTVSDLDNATLSSATVSITGNFHSGEDVLAFTNSSAVTYGNITASYNSGTGVLTLTSSGSTATVAQWQAALRAVTYTDSAVTPNTATRTVSFAVSDGTKTSSAATRTVTVAATDQTPLTTTSGGSAAFTAGDNATSTPVAVDSGLTVSDLDNATLSSATVSITGNFHSGEDVLAFTNSSAVTYGNITASYNSGTGVLTLTSSGSTATVAQWQAALRAVTYTDSAVTPNTATRTVSFAASDGTKTSTAATRTVTVAATDQTPLTTTSGGSAAFTAGDNATSTPVAVDSGLTVSDLDNATLSSATVSITGNFHSGEDVLAFTNSSAVTYGNITASYNSGTGVLTLTSSGSTATVAQWQAALRAVTYTDSAVTPNTATRTVSFAVSDGTKTSSAATRTVTVAATDQTPLTTTSGGSAAFTAGDNATSTPVAVDSGLTVSDLDNATLSSATVSITGNFHSGEDVLAFTNSSAVTYGNITASYNSGTGVLTLTSSGSTATVAQWQAALRAVTYTDSAVTPNTATRTVSFAVSDGTKTSTAATRTVTVAATDQTPLTTTSGGSAAFTAGDNATSTPVAVDSGLTVSDLDNATLSSATVSITGNFHSGEDVLAFTNSSAVTYGNITASYNSGTGVLTLTSSGSTATVAQWQAALRAVTYTDSAVTPNTATRTVSFAVSDGTKTSTAATRTVTVAATDQTPLTTTSGGSAAFTAGDNATSTPVAVDSGLTVSDLDNATLSSATVSITGNFHSGEDVLAFTNSSAVTYGNITASYNSGTGVLTLTSSGSTATVAQWQAALRAVTYTDSAVTPNTATRTVSFAVSDGTKTSTAATRTVTVAATDQTPLTTTSGGSAAFTAGDNATSTPVAVDSGLTVSDLDNATLSSATVSITGNFHSGEDVLAFTNSSAVTYGNITASYNSGTGVLTLTSSGSTATVAQWQAALRAVTYTDSAVTPSTATRTVSFAVSDGTKTSSAATRTVTVAATDQTPLTTATSGNGTYTIGSTPTPVVVDSGLTVSDLDNATLSSATVSITGNFHSGEDVLAFTNSSAVTYGNIAASYNSGTGVLTLTSSGSTATVAQWQAALRAVTFNDTSGSPNTTTRVISFVVNDGVKNSSTVTRSIAMQLPTPTVTGLTAGTDTGSSSSDGITGNNTPTVTGTAVANSTVTIYVDSVSVGTTTANGSGAWSYNFTSSLSDGGHAITAMATSGSVNSSVSSAYNTTIDTAAPSTPVVSGLTAATDTGASSADGITSNNTPTLQGTAEANSTVTVYVDGTAVGTTTANGSGAWSYSLTSSLADGSHSIKATATDAAGNVSGQSTAYSTTIDTAAPSAPTVSGLTAATDTGASGTDGITSNNTPTLQGTAEANSTVTVYVDGSAVGTTTANGSGAWSYSLTSALADGSHSIKVTATDAAGNVSGQSTAYSTTIDTAAPSTPVVSGLTAATDTGGSSTDGITGNNRPTVQGTAEANGTVTVYVDGTAVGTTTANGSGAWSYSLTSSLVDGSHSIKATATDAAGNVSGQSTAYSVTVDTGSPNAPSGLALSAASDTGSSSTDGITGNNRPTVTGTAEAGSTVTVYVDGAAVGTATANGSGAWSYSLTSALADGSHSIKATATDEAGNVGSQSAAYNITVDTGSPAAPSGLALSAASDTGASSTDGITGNNRPTVTGTAEANSTVTVYVDGSVVGTTTANGSGAWSYSLTSSLADGSHSIKATATDAAGNVSGQSTAYSVTVDTGSPAAPSGLALSAASDTGSSSTDGITGNNRPTVTGTAEANSTVTVYVDGAAVGTATANGSGAWSYSLTSALADGSHSLKATATDAAGNVSGQSTVYSVTVDTGSPAAPSGLALSAASDTGASSTDGITGNNRPTVTGTAEANSTVTVYVDGSAVGTTTANGSGAWSYSLTSALADGSHSLKATATDAAGNVSGQSTAYSVTVDTGSPAAPSGLALSAASDTGASSTDGITGNNRPTVTGTAEANSTVTVYVDGSAVGTTTANGSGAWSYSLTSSLADGSHSLKATATDAAGNVSGQSTAYSVTVDTGSPAAPSGLALSAASDTGASSTDGITGNNRPTVTGTAEAGSTVTVYVDGSAVGTTTANGSGAWSYSLTSSLADGSHSIKATATDAAGNVGSQSTAYNITVDTSAPQVQSFTATSTLSTSSSTLSYQVVFTKPLASFTASDLSVLTSGSAHGTVASVTQVNATTYTIQLTGVGGDGALSVALKNGTIADTAGNTLSGTPTVPSYQVFTPVVTTSTVTPVTVTTTPIFTNTIQLPPITPNIVLAAVSGNPVVTTLSGNALTATTQTTVFTPTTGLGTGIGSGIATPTFGTSGNVNGSAPSFISNTSSNPTIALQVNPDLGVRPMVTGQSFSIALPPATIITRESSANLSINARQSNGQPLPSWLKFDPASGRFTGQAPAGWNKPISIDIQVQDKSGHQGSSHIQLNFGSRANTAPNGNIPSGSRAEARSTGKLALSQQLENHGHKDFLQKVQALLEGDVQV</sequence>